<sequence length="136" mass="14956">MAKVKTLDDLKKMREGLQSKISLRENSDRPEKLVQIKVSMATCGIASGAKETMSYLIEELDNRALDAVVTQTGCMGYCHSEPTIEVHVPGTDPVVYGDVDIKKAEEIITKHIIGGELVDGIIPAAYKTSNEHRNEK</sequence>
<evidence type="ECO:0000313" key="2">
    <source>
        <dbReference type="Proteomes" id="UP000319040"/>
    </source>
</evidence>
<dbReference type="AlphaFoldDB" id="A0A521DTE1"/>
<dbReference type="RefSeq" id="WP_142533859.1">
    <property type="nucleotide sequence ID" value="NZ_FXTB01000006.1"/>
</dbReference>
<reference evidence="1 2" key="1">
    <citation type="submission" date="2017-05" db="EMBL/GenBank/DDBJ databases">
        <authorList>
            <person name="Varghese N."/>
            <person name="Submissions S."/>
        </authorList>
    </citation>
    <scope>NUCLEOTIDE SEQUENCE [LARGE SCALE GENOMIC DNA]</scope>
    <source>
        <strain evidence="1 2">DSM 27040</strain>
    </source>
</reference>
<evidence type="ECO:0000313" key="1">
    <source>
        <dbReference type="EMBL" id="SMO74989.1"/>
    </source>
</evidence>
<proteinExistence type="predicted"/>
<dbReference type="EMBL" id="FXTB01000006">
    <property type="protein sequence ID" value="SMO74989.1"/>
    <property type="molecule type" value="Genomic_DNA"/>
</dbReference>
<dbReference type="InterPro" id="IPR036249">
    <property type="entry name" value="Thioredoxin-like_sf"/>
</dbReference>
<gene>
    <name evidence="1" type="ORF">SAMN06265379_106153</name>
</gene>
<keyword evidence="2" id="KW-1185">Reference proteome</keyword>
<dbReference type="Proteomes" id="UP000319040">
    <property type="component" value="Unassembled WGS sequence"/>
</dbReference>
<dbReference type="CDD" id="cd02980">
    <property type="entry name" value="TRX_Fd_family"/>
    <property type="match status" value="1"/>
</dbReference>
<dbReference type="OrthoDB" id="9800692at2"/>
<dbReference type="SUPFAM" id="SSF52833">
    <property type="entry name" value="Thioredoxin-like"/>
    <property type="match status" value="1"/>
</dbReference>
<organism evidence="1 2">
    <name type="scientific">Saccharicrinis carchari</name>
    <dbReference type="NCBI Taxonomy" id="1168039"/>
    <lineage>
        <taxon>Bacteria</taxon>
        <taxon>Pseudomonadati</taxon>
        <taxon>Bacteroidota</taxon>
        <taxon>Bacteroidia</taxon>
        <taxon>Marinilabiliales</taxon>
        <taxon>Marinilabiliaceae</taxon>
        <taxon>Saccharicrinis</taxon>
    </lineage>
</organism>
<protein>
    <submittedName>
        <fullName evidence="1">NAD(P)-dependent iron-only hydrogenase iron-sulfur protein</fullName>
    </submittedName>
</protein>
<dbReference type="Gene3D" id="3.40.30.10">
    <property type="entry name" value="Glutaredoxin"/>
    <property type="match status" value="1"/>
</dbReference>
<name>A0A521DTE1_SACCC</name>
<accession>A0A521DTE1</accession>